<feature type="transmembrane region" description="Helical" evidence="1">
    <location>
        <begin position="96"/>
        <end position="114"/>
    </location>
</feature>
<reference evidence="2" key="1">
    <citation type="journal article" date="2021" name="PeerJ">
        <title>Extensive microbial diversity within the chicken gut microbiome revealed by metagenomics and culture.</title>
        <authorList>
            <person name="Gilroy R."/>
            <person name="Ravi A."/>
            <person name="Getino M."/>
            <person name="Pursley I."/>
            <person name="Horton D.L."/>
            <person name="Alikhan N.F."/>
            <person name="Baker D."/>
            <person name="Gharbi K."/>
            <person name="Hall N."/>
            <person name="Watson M."/>
            <person name="Adriaenssens E.M."/>
            <person name="Foster-Nyarko E."/>
            <person name="Jarju S."/>
            <person name="Secka A."/>
            <person name="Antonio M."/>
            <person name="Oren A."/>
            <person name="Chaudhuri R.R."/>
            <person name="La Ragione R."/>
            <person name="Hildebrand F."/>
            <person name="Pallen M.J."/>
        </authorList>
    </citation>
    <scope>NUCLEOTIDE SEQUENCE</scope>
    <source>
        <strain evidence="2">ChiHejej3B27-3195</strain>
    </source>
</reference>
<organism evidence="2 3">
    <name type="scientific">Candidatus Nesterenkonia stercoripullorum</name>
    <dbReference type="NCBI Taxonomy" id="2838701"/>
    <lineage>
        <taxon>Bacteria</taxon>
        <taxon>Bacillati</taxon>
        <taxon>Actinomycetota</taxon>
        <taxon>Actinomycetes</taxon>
        <taxon>Micrococcales</taxon>
        <taxon>Micrococcaceae</taxon>
        <taxon>Nesterenkonia</taxon>
    </lineage>
</organism>
<dbReference type="PANTHER" id="PTHR36115">
    <property type="entry name" value="PROLINE-RICH ANTIGEN HOMOLOG-RELATED"/>
    <property type="match status" value="1"/>
</dbReference>
<feature type="transmembrane region" description="Helical" evidence="1">
    <location>
        <begin position="57"/>
        <end position="75"/>
    </location>
</feature>
<sequence length="133" mass="14171">MQGSKDADYGWSGKGLGLPESGPGSLAPWGRRLLALFIDWGIALLISATWFEGNAMVTLAVFAGMRILLVGLLGVSIGKRLVRIQVVRGMRAPGPLWAAVNTLLLLVVIPPLVLDADGRGIHDRVAGTVQMRM</sequence>
<dbReference type="PANTHER" id="PTHR36115:SF6">
    <property type="entry name" value="PROLINE-RICH ANTIGEN HOMOLOG"/>
    <property type="match status" value="1"/>
</dbReference>
<proteinExistence type="predicted"/>
<evidence type="ECO:0000256" key="1">
    <source>
        <dbReference type="SAM" id="Phobius"/>
    </source>
</evidence>
<keyword evidence="1" id="KW-1133">Transmembrane helix</keyword>
<dbReference type="AlphaFoldDB" id="A0A9D1UTW7"/>
<keyword evidence="1" id="KW-0812">Transmembrane</keyword>
<name>A0A9D1UTW7_9MICC</name>
<evidence type="ECO:0000313" key="2">
    <source>
        <dbReference type="EMBL" id="HIX00367.1"/>
    </source>
</evidence>
<dbReference type="InterPro" id="IPR051791">
    <property type="entry name" value="Pra-immunoreactive"/>
</dbReference>
<feature type="transmembrane region" description="Helical" evidence="1">
    <location>
        <begin position="33"/>
        <end position="51"/>
    </location>
</feature>
<reference evidence="2" key="2">
    <citation type="submission" date="2021-04" db="EMBL/GenBank/DDBJ databases">
        <authorList>
            <person name="Gilroy R."/>
        </authorList>
    </citation>
    <scope>NUCLEOTIDE SEQUENCE</scope>
    <source>
        <strain evidence="2">ChiHejej3B27-3195</strain>
    </source>
</reference>
<protein>
    <submittedName>
        <fullName evidence="2">RDD family protein</fullName>
    </submittedName>
</protein>
<evidence type="ECO:0000313" key="3">
    <source>
        <dbReference type="Proteomes" id="UP000824151"/>
    </source>
</evidence>
<dbReference type="EMBL" id="DXGD01000352">
    <property type="protein sequence ID" value="HIX00367.1"/>
    <property type="molecule type" value="Genomic_DNA"/>
</dbReference>
<accession>A0A9D1UTW7</accession>
<gene>
    <name evidence="2" type="ORF">H9871_09505</name>
</gene>
<comment type="caution">
    <text evidence="2">The sequence shown here is derived from an EMBL/GenBank/DDBJ whole genome shotgun (WGS) entry which is preliminary data.</text>
</comment>
<keyword evidence="1" id="KW-0472">Membrane</keyword>
<dbReference type="Proteomes" id="UP000824151">
    <property type="component" value="Unassembled WGS sequence"/>
</dbReference>